<feature type="domain" description="Carbohydrate kinase PfkB" evidence="4">
    <location>
        <begin position="3"/>
        <end position="318"/>
    </location>
</feature>
<dbReference type="RefSeq" id="WP_255025650.1">
    <property type="nucleotide sequence ID" value="NZ_JANDHW010000002.1"/>
</dbReference>
<dbReference type="Gene3D" id="3.40.1190.20">
    <property type="match status" value="1"/>
</dbReference>
<evidence type="ECO:0000256" key="1">
    <source>
        <dbReference type="ARBA" id="ARBA00010688"/>
    </source>
</evidence>
<comment type="caution">
    <text evidence="5">The sequence shown here is derived from an EMBL/GenBank/DDBJ whole genome shotgun (WGS) entry which is preliminary data.</text>
</comment>
<comment type="similarity">
    <text evidence="1">Belongs to the carbohydrate kinase PfkB family.</text>
</comment>
<dbReference type="GO" id="GO:0016301">
    <property type="term" value="F:kinase activity"/>
    <property type="evidence" value="ECO:0007669"/>
    <property type="project" value="UniProtKB-KW"/>
</dbReference>
<dbReference type="InterPro" id="IPR011611">
    <property type="entry name" value="PfkB_dom"/>
</dbReference>
<evidence type="ECO:0000256" key="3">
    <source>
        <dbReference type="ARBA" id="ARBA00022777"/>
    </source>
</evidence>
<dbReference type="SUPFAM" id="SSF53613">
    <property type="entry name" value="Ribokinase-like"/>
    <property type="match status" value="1"/>
</dbReference>
<name>A0ABT1MH68_9BACT</name>
<evidence type="ECO:0000313" key="6">
    <source>
        <dbReference type="Proteomes" id="UP001205603"/>
    </source>
</evidence>
<reference evidence="5 6" key="1">
    <citation type="submission" date="2022-07" db="EMBL/GenBank/DDBJ databases">
        <title>Fecal culturing of patients with breast cancer.</title>
        <authorList>
            <person name="Teng N.M.Y."/>
            <person name="Kiu R."/>
            <person name="Evans R."/>
            <person name="Baker D.J."/>
            <person name="Zenner C."/>
            <person name="Robinson S.D."/>
            <person name="Hall L.J."/>
        </authorList>
    </citation>
    <scope>NUCLEOTIDE SEQUENCE [LARGE SCALE GENOMIC DNA]</scope>
    <source>
        <strain evidence="5 6">LH1063</strain>
    </source>
</reference>
<accession>A0ABT1MH68</accession>
<evidence type="ECO:0000259" key="4">
    <source>
        <dbReference type="Pfam" id="PF00294"/>
    </source>
</evidence>
<dbReference type="CDD" id="cd01166">
    <property type="entry name" value="KdgK"/>
    <property type="match status" value="1"/>
</dbReference>
<dbReference type="InterPro" id="IPR029056">
    <property type="entry name" value="Ribokinase-like"/>
</dbReference>
<dbReference type="Pfam" id="PF00294">
    <property type="entry name" value="PfkB"/>
    <property type="match status" value="1"/>
</dbReference>
<dbReference type="EMBL" id="JANDHW010000002">
    <property type="protein sequence ID" value="MCP9611003.1"/>
    <property type="molecule type" value="Genomic_DNA"/>
</dbReference>
<organism evidence="5 6">
    <name type="scientific">Coprobacter tertius</name>
    <dbReference type="NCBI Taxonomy" id="2944915"/>
    <lineage>
        <taxon>Bacteria</taxon>
        <taxon>Pseudomonadati</taxon>
        <taxon>Bacteroidota</taxon>
        <taxon>Bacteroidia</taxon>
        <taxon>Bacteroidales</taxon>
        <taxon>Barnesiellaceae</taxon>
        <taxon>Coprobacter</taxon>
    </lineage>
</organism>
<protein>
    <submittedName>
        <fullName evidence="5">Sugar kinase</fullName>
    </submittedName>
</protein>
<dbReference type="PANTHER" id="PTHR43320">
    <property type="entry name" value="SUGAR KINASE"/>
    <property type="match status" value="1"/>
</dbReference>
<dbReference type="PANTHER" id="PTHR43320:SF2">
    <property type="entry name" value="2-DEHYDRO-3-DEOXYGLUCONOKINASE_2-DEHYDRO-3-DEOXYGALACTONOKINASE"/>
    <property type="match status" value="1"/>
</dbReference>
<gene>
    <name evidence="5" type="ORF">NMU02_02705</name>
</gene>
<dbReference type="InterPro" id="IPR052700">
    <property type="entry name" value="Carb_kinase_PfkB-like"/>
</dbReference>
<keyword evidence="6" id="KW-1185">Reference proteome</keyword>
<sequence length="347" mass="38347">MSKKVITFGEIMLRLATPGYQRFCQATEYTATYGGGEANVAVSLSNYGIDAYFVTRLPENDIARNCIMELHKHGVKTDHVIYGGERLGIYFLETGAVARASKVVYDRAHSSISDIKPGMIDWYEVLRGTDCFHWTGITPALSQGAAETCLEAIQAANRMGIMVTCDLNYRKNLWKYGKKASEVMPDLVAGCDVILGNEEDAEKVFGIKPEGFDVTQTEGEVNAEEFESVCRQLMSRFPRVRKVIITLRGSVNANHNTWGGVLYDGSRLYKSARYDITHIVDRVGGGDSFMGGLIYGLLTYNGDDRKALDFAVAASCLKHTIYGDFNLVTVEEVEKLMSGDSSGRVSR</sequence>
<dbReference type="Proteomes" id="UP001205603">
    <property type="component" value="Unassembled WGS sequence"/>
</dbReference>
<keyword evidence="3 5" id="KW-0418">Kinase</keyword>
<evidence type="ECO:0000313" key="5">
    <source>
        <dbReference type="EMBL" id="MCP9611003.1"/>
    </source>
</evidence>
<keyword evidence="2" id="KW-0808">Transferase</keyword>
<evidence type="ECO:0000256" key="2">
    <source>
        <dbReference type="ARBA" id="ARBA00022679"/>
    </source>
</evidence>
<proteinExistence type="inferred from homology"/>